<gene>
    <name evidence="2" type="ORF">SAMN05421686_102144</name>
</gene>
<reference evidence="3" key="1">
    <citation type="submission" date="2017-01" db="EMBL/GenBank/DDBJ databases">
        <authorList>
            <person name="Varghese N."/>
            <person name="Submissions S."/>
        </authorList>
    </citation>
    <scope>NUCLEOTIDE SEQUENCE [LARGE SCALE GENOMIC DNA]</scope>
    <source>
        <strain evidence="3">DSM 24913</strain>
    </source>
</reference>
<accession>A0A1N7JQ65</accession>
<organism evidence="2 3">
    <name type="scientific">Thalassolituus maritimus</name>
    <dbReference type="NCBI Taxonomy" id="484498"/>
    <lineage>
        <taxon>Bacteria</taxon>
        <taxon>Pseudomonadati</taxon>
        <taxon>Pseudomonadota</taxon>
        <taxon>Gammaproteobacteria</taxon>
        <taxon>Oceanospirillales</taxon>
        <taxon>Oceanospirillaceae</taxon>
        <taxon>Thalassolituus</taxon>
    </lineage>
</organism>
<keyword evidence="3" id="KW-1185">Reference proteome</keyword>
<evidence type="ECO:0000313" key="3">
    <source>
        <dbReference type="Proteomes" id="UP000185639"/>
    </source>
</evidence>
<name>A0A1N7JQ65_9GAMM</name>
<dbReference type="OrthoDB" id="3392338at2"/>
<keyword evidence="1" id="KW-0732">Signal</keyword>
<protein>
    <submittedName>
        <fullName evidence="2">Uncharacterized protein</fullName>
    </submittedName>
</protein>
<dbReference type="STRING" id="484498.SAMN05421686_102144"/>
<dbReference type="PROSITE" id="PS51257">
    <property type="entry name" value="PROKAR_LIPOPROTEIN"/>
    <property type="match status" value="1"/>
</dbReference>
<feature type="chain" id="PRO_5012998242" evidence="1">
    <location>
        <begin position="21"/>
        <end position="291"/>
    </location>
</feature>
<feature type="signal peptide" evidence="1">
    <location>
        <begin position="1"/>
        <end position="20"/>
    </location>
</feature>
<dbReference type="AlphaFoldDB" id="A0A1N7JQ65"/>
<dbReference type="Proteomes" id="UP000185639">
    <property type="component" value="Unassembled WGS sequence"/>
</dbReference>
<evidence type="ECO:0000256" key="1">
    <source>
        <dbReference type="SAM" id="SignalP"/>
    </source>
</evidence>
<dbReference type="EMBL" id="FTOH01000002">
    <property type="protein sequence ID" value="SIS51437.1"/>
    <property type="molecule type" value="Genomic_DNA"/>
</dbReference>
<dbReference type="RefSeq" id="WP_076514306.1">
    <property type="nucleotide sequence ID" value="NZ_FTOH01000002.1"/>
</dbReference>
<evidence type="ECO:0000313" key="2">
    <source>
        <dbReference type="EMBL" id="SIS51437.1"/>
    </source>
</evidence>
<proteinExistence type="predicted"/>
<sequence>MKKIKILPLSLITLAMVGCGGGGSGSSSSDEDNFPTDLTYFTLDDYRSTAELLQLRGDNEITGTWVGVRNNTYTDANTSGPDFKRYESRLEFLVIRESAEAESGFEFASCNAGGFVEIRSVTSTAVATVGAGTYNRSANNVLTLEVEGAVAPGVSLFSSSEFIRLKESTGRVGSMGWNWGPDLIVTDEDVFCAGLHNLEDSETKLSVATTNEDDGDSILDLSTETYSFTERDIYFFDAVNNLSHESADSSDDIGITITGQDVYGYDAAFNIQRSDSNNDTVVGNVSVEVTF</sequence>